<dbReference type="Proteomes" id="UP000439780">
    <property type="component" value="Unassembled WGS sequence"/>
</dbReference>
<keyword evidence="5 6" id="KW-0560">Oxidoreductase</keyword>
<dbReference type="SUPFAM" id="SSF56645">
    <property type="entry name" value="Acyl-CoA dehydrogenase NM domain-like"/>
    <property type="match status" value="1"/>
</dbReference>
<dbReference type="Gene3D" id="1.20.140.10">
    <property type="entry name" value="Butyryl-CoA Dehydrogenase, subunit A, domain 3"/>
    <property type="match status" value="1"/>
</dbReference>
<dbReference type="Pfam" id="PF00441">
    <property type="entry name" value="Acyl-CoA_dh_1"/>
    <property type="match status" value="1"/>
</dbReference>
<dbReference type="OrthoDB" id="9780544at2"/>
<dbReference type="Pfam" id="PF02770">
    <property type="entry name" value="Acyl-CoA_dh_M"/>
    <property type="match status" value="1"/>
</dbReference>
<dbReference type="InterPro" id="IPR009075">
    <property type="entry name" value="AcylCo_DH/oxidase_C"/>
</dbReference>
<evidence type="ECO:0000256" key="1">
    <source>
        <dbReference type="ARBA" id="ARBA00001974"/>
    </source>
</evidence>
<evidence type="ECO:0000256" key="2">
    <source>
        <dbReference type="ARBA" id="ARBA00009347"/>
    </source>
</evidence>
<keyword evidence="3 6" id="KW-0285">Flavoprotein</keyword>
<proteinExistence type="inferred from homology"/>
<feature type="domain" description="Acyl-CoA oxidase/dehydrogenase middle" evidence="8">
    <location>
        <begin position="134"/>
        <end position="227"/>
    </location>
</feature>
<protein>
    <submittedName>
        <fullName evidence="10">Acyl-CoA dehydrogenase</fullName>
    </submittedName>
</protein>
<comment type="similarity">
    <text evidence="2 6">Belongs to the acyl-CoA dehydrogenase family.</text>
</comment>
<keyword evidence="11" id="KW-1185">Reference proteome</keyword>
<dbReference type="Pfam" id="PF02771">
    <property type="entry name" value="Acyl-CoA_dh_N"/>
    <property type="match status" value="1"/>
</dbReference>
<reference evidence="10 11" key="1">
    <citation type="submission" date="2019-12" db="EMBL/GenBank/DDBJ databases">
        <title>Genomic-based taxomic classification of the family Erythrobacteraceae.</title>
        <authorList>
            <person name="Xu L."/>
        </authorList>
    </citation>
    <scope>NUCLEOTIDE SEQUENCE [LARGE SCALE GENOMIC DNA]</scope>
    <source>
        <strain evidence="10 11">KEMB 9005-328</strain>
    </source>
</reference>
<dbReference type="InterPro" id="IPR009100">
    <property type="entry name" value="AcylCoA_DH/oxidase_NM_dom_sf"/>
</dbReference>
<dbReference type="EMBL" id="WTYA01000011">
    <property type="protein sequence ID" value="MXP29781.1"/>
    <property type="molecule type" value="Genomic_DNA"/>
</dbReference>
<gene>
    <name evidence="10" type="ORF">GRI58_13280</name>
</gene>
<comment type="caution">
    <text evidence="10">The sequence shown here is derived from an EMBL/GenBank/DDBJ whole genome shotgun (WGS) entry which is preliminary data.</text>
</comment>
<dbReference type="GO" id="GO:0016627">
    <property type="term" value="F:oxidoreductase activity, acting on the CH-CH group of donors"/>
    <property type="evidence" value="ECO:0007669"/>
    <property type="project" value="InterPro"/>
</dbReference>
<dbReference type="PANTHER" id="PTHR43292:SF3">
    <property type="entry name" value="ACYL-COA DEHYDROGENASE FADE29"/>
    <property type="match status" value="1"/>
</dbReference>
<evidence type="ECO:0000256" key="3">
    <source>
        <dbReference type="ARBA" id="ARBA00022630"/>
    </source>
</evidence>
<name>A0A845ALL6_9SPHN</name>
<accession>A0A845ALL6</accession>
<dbReference type="Gene3D" id="1.10.540.10">
    <property type="entry name" value="Acyl-CoA dehydrogenase/oxidase, N-terminal domain"/>
    <property type="match status" value="1"/>
</dbReference>
<organism evidence="10 11">
    <name type="scientific">Qipengyuania algicida</name>
    <dbReference type="NCBI Taxonomy" id="1836209"/>
    <lineage>
        <taxon>Bacteria</taxon>
        <taxon>Pseudomonadati</taxon>
        <taxon>Pseudomonadota</taxon>
        <taxon>Alphaproteobacteria</taxon>
        <taxon>Sphingomonadales</taxon>
        <taxon>Erythrobacteraceae</taxon>
        <taxon>Qipengyuania</taxon>
    </lineage>
</organism>
<dbReference type="SUPFAM" id="SSF47203">
    <property type="entry name" value="Acyl-CoA dehydrogenase C-terminal domain-like"/>
    <property type="match status" value="1"/>
</dbReference>
<dbReference type="InterPro" id="IPR036250">
    <property type="entry name" value="AcylCo_DH-like_C"/>
</dbReference>
<dbReference type="InterPro" id="IPR046373">
    <property type="entry name" value="Acyl-CoA_Oxase/DH_mid-dom_sf"/>
</dbReference>
<dbReference type="RefSeq" id="WP_160754082.1">
    <property type="nucleotide sequence ID" value="NZ_WTYA01000011.1"/>
</dbReference>
<evidence type="ECO:0000256" key="4">
    <source>
        <dbReference type="ARBA" id="ARBA00022827"/>
    </source>
</evidence>
<dbReference type="AlphaFoldDB" id="A0A845ALL6"/>
<dbReference type="GO" id="GO:0005886">
    <property type="term" value="C:plasma membrane"/>
    <property type="evidence" value="ECO:0007669"/>
    <property type="project" value="TreeGrafter"/>
</dbReference>
<sequence>MSHSDGDLEQFREQTRAWLEANCPPEMREPVRDDDDVFWGGRNATFKNDAQKAWFEACRDKGYTVPAWPKEYGGAGLTPPQAKVLREEMARINARSPLSSFGIWMLGPALLQFGTEEQKQRFLNEIARGEIRWCQGYSEPGSGSDLVSLQTFGEDKGDHWVVNGQKIWTSYADKADWIFCLVRTDKADKYRGITFMLFDMASQGVSTKPILLISGNSPFCETFFDDVSVPKSYGEGIPAQVGEVNRGWDVAKYLLGHEREMISGADGGERTAAIGAAMKRSVGELDPVLRAELAQFDVDALAYACMGEKFLDEVKVGKAHPAQPNMMKYAGTELNKRRHELMMAAGGSRALEWDSEETDGGKTARNWLRTKANSIEGGTSEVMLNVIAKRILELPGA</sequence>
<dbReference type="InterPro" id="IPR006091">
    <property type="entry name" value="Acyl-CoA_Oxase/DH_mid-dom"/>
</dbReference>
<dbReference type="GO" id="GO:0050660">
    <property type="term" value="F:flavin adenine dinucleotide binding"/>
    <property type="evidence" value="ECO:0007669"/>
    <property type="project" value="InterPro"/>
</dbReference>
<evidence type="ECO:0000313" key="11">
    <source>
        <dbReference type="Proteomes" id="UP000439780"/>
    </source>
</evidence>
<evidence type="ECO:0000256" key="6">
    <source>
        <dbReference type="RuleBase" id="RU362125"/>
    </source>
</evidence>
<evidence type="ECO:0000256" key="5">
    <source>
        <dbReference type="ARBA" id="ARBA00023002"/>
    </source>
</evidence>
<comment type="cofactor">
    <cofactor evidence="1 6">
        <name>FAD</name>
        <dbReference type="ChEBI" id="CHEBI:57692"/>
    </cofactor>
</comment>
<evidence type="ECO:0000259" key="8">
    <source>
        <dbReference type="Pfam" id="PF02770"/>
    </source>
</evidence>
<dbReference type="InterPro" id="IPR052161">
    <property type="entry name" value="Mycobact_Acyl-CoA_DH"/>
</dbReference>
<dbReference type="InterPro" id="IPR037069">
    <property type="entry name" value="AcylCoA_DH/ox_N_sf"/>
</dbReference>
<evidence type="ECO:0000259" key="9">
    <source>
        <dbReference type="Pfam" id="PF02771"/>
    </source>
</evidence>
<dbReference type="InterPro" id="IPR013786">
    <property type="entry name" value="AcylCoA_DH/ox_N"/>
</dbReference>
<feature type="domain" description="Acyl-CoA dehydrogenase/oxidase N-terminal" evidence="9">
    <location>
        <begin position="8"/>
        <end position="130"/>
    </location>
</feature>
<dbReference type="PANTHER" id="PTHR43292">
    <property type="entry name" value="ACYL-COA DEHYDROGENASE"/>
    <property type="match status" value="1"/>
</dbReference>
<keyword evidence="4 6" id="KW-0274">FAD</keyword>
<evidence type="ECO:0000313" key="10">
    <source>
        <dbReference type="EMBL" id="MXP29781.1"/>
    </source>
</evidence>
<feature type="domain" description="Acyl-CoA dehydrogenase/oxidase C-terminal" evidence="7">
    <location>
        <begin position="245"/>
        <end position="392"/>
    </location>
</feature>
<dbReference type="Gene3D" id="2.40.110.10">
    <property type="entry name" value="Butyryl-CoA Dehydrogenase, subunit A, domain 2"/>
    <property type="match status" value="1"/>
</dbReference>
<evidence type="ECO:0000259" key="7">
    <source>
        <dbReference type="Pfam" id="PF00441"/>
    </source>
</evidence>